<feature type="region of interest" description="Disordered" evidence="1">
    <location>
        <begin position="1"/>
        <end position="39"/>
    </location>
</feature>
<organism evidence="2 3">
    <name type="scientific">Araneus ventricosus</name>
    <name type="common">Orbweaver spider</name>
    <name type="synonym">Epeira ventricosa</name>
    <dbReference type="NCBI Taxonomy" id="182803"/>
    <lineage>
        <taxon>Eukaryota</taxon>
        <taxon>Metazoa</taxon>
        <taxon>Ecdysozoa</taxon>
        <taxon>Arthropoda</taxon>
        <taxon>Chelicerata</taxon>
        <taxon>Arachnida</taxon>
        <taxon>Araneae</taxon>
        <taxon>Araneomorphae</taxon>
        <taxon>Entelegynae</taxon>
        <taxon>Araneoidea</taxon>
        <taxon>Araneidae</taxon>
        <taxon>Araneus</taxon>
    </lineage>
</organism>
<reference evidence="2 3" key="1">
    <citation type="journal article" date="2019" name="Sci. Rep.">
        <title>Orb-weaving spider Araneus ventricosus genome elucidates the spidroin gene catalogue.</title>
        <authorList>
            <person name="Kono N."/>
            <person name="Nakamura H."/>
            <person name="Ohtoshi R."/>
            <person name="Moran D.A.P."/>
            <person name="Shinohara A."/>
            <person name="Yoshida Y."/>
            <person name="Fujiwara M."/>
            <person name="Mori M."/>
            <person name="Tomita M."/>
            <person name="Arakawa K."/>
        </authorList>
    </citation>
    <scope>NUCLEOTIDE SEQUENCE [LARGE SCALE GENOMIC DNA]</scope>
</reference>
<accession>A0A4Y2BAR4</accession>
<evidence type="ECO:0000256" key="1">
    <source>
        <dbReference type="SAM" id="MobiDB-lite"/>
    </source>
</evidence>
<protein>
    <submittedName>
        <fullName evidence="2">Uncharacterized protein</fullName>
    </submittedName>
</protein>
<evidence type="ECO:0000313" key="3">
    <source>
        <dbReference type="Proteomes" id="UP000499080"/>
    </source>
</evidence>
<gene>
    <name evidence="2" type="ORF">AVEN_173467_1</name>
</gene>
<dbReference type="EMBL" id="BGPR01082973">
    <property type="protein sequence ID" value="GBL89421.1"/>
    <property type="molecule type" value="Genomic_DNA"/>
</dbReference>
<proteinExistence type="predicted"/>
<feature type="compositionally biased region" description="Polar residues" evidence="1">
    <location>
        <begin position="1"/>
        <end position="11"/>
    </location>
</feature>
<comment type="caution">
    <text evidence="2">The sequence shown here is derived from an EMBL/GenBank/DDBJ whole genome shotgun (WGS) entry which is preliminary data.</text>
</comment>
<dbReference type="AlphaFoldDB" id="A0A4Y2BAR4"/>
<name>A0A4Y2BAR4_ARAVE</name>
<evidence type="ECO:0000313" key="2">
    <source>
        <dbReference type="EMBL" id="GBL89421.1"/>
    </source>
</evidence>
<dbReference type="Proteomes" id="UP000499080">
    <property type="component" value="Unassembled WGS sequence"/>
</dbReference>
<sequence length="99" mass="11182">MANLKTKQQFLHIQKKSTRPGTKPCGASQSPDHRDSNTSAMVSWSMAITGSCTNHSLRRYIPSLGCGRHRYTTSTISTKEARPRLLIRWFLIHVLVMTP</sequence>
<keyword evidence="3" id="KW-1185">Reference proteome</keyword>